<dbReference type="EMBL" id="GDKF01003847">
    <property type="protein sequence ID" value="JAT74775.1"/>
    <property type="molecule type" value="Transcribed_RNA"/>
</dbReference>
<protein>
    <submittedName>
        <fullName evidence="1">Uncharacterized protein</fullName>
    </submittedName>
</protein>
<gene>
    <name evidence="1" type="ORF">g.26238</name>
</gene>
<evidence type="ECO:0000313" key="1">
    <source>
        <dbReference type="EMBL" id="JAT74775.1"/>
    </source>
</evidence>
<accession>A0A1D2A750</accession>
<sequence length="797" mass="81800">MLGHVETTCVALAPQLLPSTDLDFTSAALAPQYMRRHHPETWLPHSQLRSLADPVTILAGSRAWTRPSDCLAACCIDQSVVLCSAGAAGRNTVRMSVLPLAVALGTAAAEVVLEHRPVSVQLPGTILQLTLSSRLCAGWGTPQDPGALPLLAARTLHGVTCLKIREHPGEGGMLALQALGPVPLPTESADVAWSAHFAGRAFLMSADASLAELEAGPAGVRLLASGVGALLDPGRPLPRGSRGVLACRPTAHPRTALLAVLSSLQLRDLRERGPDPGPHPASPPLWACARGRVICALAGPQLLAVPGAPAEGVPPLEHLAALSTTGPEILLFDLRRPGTPVAAWPLPSQREVPTSLAFWKGGTQGPALHGSAARAGSIAAWRAAFEEEGAGRALATGRAGLHAALPGAAFDPGDRVLTWRPVALESFAAVQPPATLAQPGSAAALARAARAAAGLGGAVAAALGDRPSHRWHRQATRDGGPPGAERALLGHALLEADWRSGEGLAGGGALLACLTPLADLVLGRMDPTAGEGKGGEARPAVLWPAGWPEEGRRAEARTLDAPVPAMKGALVRDVPVELPIHLQVLQAAAAARPRRKQAATAGVKGSAAAATRRTRELLQVANLKVPVTAAEMCSALDPHVGALCALPAGVHARAPGSGKPPGPPGARQRSVVVPDSDRLRGFAEAWGLRRVCSLEELTRGTEEGAGAGPPAPAAGAEESLAAACGEATLRHGVPLPARARGVTGPPPLILHAQLAPRERAHAAVVAPPVEDWPPSLSRLPDEVLAAVAELKLSWPAW</sequence>
<organism evidence="1">
    <name type="scientific">Auxenochlorella protothecoides</name>
    <name type="common">Green microalga</name>
    <name type="synonym">Chlorella protothecoides</name>
    <dbReference type="NCBI Taxonomy" id="3075"/>
    <lineage>
        <taxon>Eukaryota</taxon>
        <taxon>Viridiplantae</taxon>
        <taxon>Chlorophyta</taxon>
        <taxon>core chlorophytes</taxon>
        <taxon>Trebouxiophyceae</taxon>
        <taxon>Chlorellales</taxon>
        <taxon>Chlorellaceae</taxon>
        <taxon>Auxenochlorella</taxon>
    </lineage>
</organism>
<name>A0A1D2A750_AUXPR</name>
<dbReference type="AlphaFoldDB" id="A0A1D2A750"/>
<proteinExistence type="predicted"/>
<reference evidence="1" key="1">
    <citation type="submission" date="2015-08" db="EMBL/GenBank/DDBJ databases">
        <authorList>
            <person name="Babu N.S."/>
            <person name="Beckwith C.J."/>
            <person name="Beseler K.G."/>
            <person name="Brison A."/>
            <person name="Carone J.V."/>
            <person name="Caskin T.P."/>
            <person name="Diamond M."/>
            <person name="Durham M.E."/>
            <person name="Foxe J.M."/>
            <person name="Go M."/>
            <person name="Henderson B.A."/>
            <person name="Jones I.B."/>
            <person name="McGettigan J.A."/>
            <person name="Micheletti S.J."/>
            <person name="Nasrallah M.E."/>
            <person name="Ortiz D."/>
            <person name="Piller C.R."/>
            <person name="Privatt S.R."/>
            <person name="Schneider S.L."/>
            <person name="Sharp S."/>
            <person name="Smith T.C."/>
            <person name="Stanton J.D."/>
            <person name="Ullery H.E."/>
            <person name="Wilson R.J."/>
            <person name="Serrano M.G."/>
            <person name="Buck G."/>
            <person name="Lee V."/>
            <person name="Wang Y."/>
            <person name="Carvalho R."/>
            <person name="Voegtly L."/>
            <person name="Shi R."/>
            <person name="Duckworth R."/>
            <person name="Johnson A."/>
            <person name="Loviza R."/>
            <person name="Walstead R."/>
            <person name="Shah Z."/>
            <person name="Kiflezghi M."/>
            <person name="Wade K."/>
            <person name="Ball S.L."/>
            <person name="Bradley K.W."/>
            <person name="Asai D.J."/>
            <person name="Bowman C.A."/>
            <person name="Russell D.A."/>
            <person name="Pope W.H."/>
            <person name="Jacobs-Sera D."/>
            <person name="Hendrix R.W."/>
            <person name="Hatfull G.F."/>
        </authorList>
    </citation>
    <scope>NUCLEOTIDE SEQUENCE</scope>
</reference>